<dbReference type="AlphaFoldDB" id="A0A4R2PTR6"/>
<dbReference type="SUPFAM" id="SSF51621">
    <property type="entry name" value="Phosphoenolpyruvate/pyruvate domain"/>
    <property type="match status" value="1"/>
</dbReference>
<dbReference type="InterPro" id="IPR015813">
    <property type="entry name" value="Pyrv/PenolPyrv_kinase-like_dom"/>
</dbReference>
<dbReference type="NCBIfam" id="TIGR00222">
    <property type="entry name" value="panB"/>
    <property type="match status" value="1"/>
</dbReference>
<feature type="binding site" evidence="7 9">
    <location>
        <position position="113"/>
    </location>
    <ligand>
        <name>3-methyl-2-oxobutanoate</name>
        <dbReference type="ChEBI" id="CHEBI:11851"/>
    </ligand>
</feature>
<dbReference type="HAMAP" id="MF_00156">
    <property type="entry name" value="PanB"/>
    <property type="match status" value="1"/>
</dbReference>
<dbReference type="EC" id="2.1.2.11" evidence="7"/>
<evidence type="ECO:0000256" key="11">
    <source>
        <dbReference type="SAM" id="MobiDB-lite"/>
    </source>
</evidence>
<dbReference type="Gene3D" id="3.20.20.60">
    <property type="entry name" value="Phosphoenolpyruvate-binding domains"/>
    <property type="match status" value="1"/>
</dbReference>
<accession>A0A4R2PTR6</accession>
<comment type="pathway">
    <text evidence="1 7">Cofactor biosynthesis; (R)-pantothenate biosynthesis; (R)-pantoate from 3-methyl-2-oxobutanoate: step 1/2.</text>
</comment>
<keyword evidence="5 7" id="KW-0808">Transferase</keyword>
<evidence type="ECO:0000256" key="7">
    <source>
        <dbReference type="HAMAP-Rule" id="MF_00156"/>
    </source>
</evidence>
<evidence type="ECO:0000256" key="10">
    <source>
        <dbReference type="PIRSR" id="PIRSR000388-3"/>
    </source>
</evidence>
<keyword evidence="7" id="KW-0963">Cytoplasm</keyword>
<evidence type="ECO:0000256" key="3">
    <source>
        <dbReference type="ARBA" id="ARBA00011424"/>
    </source>
</evidence>
<feature type="binding site" evidence="7 9">
    <location>
        <position position="143"/>
    </location>
    <ligand>
        <name>3-methyl-2-oxobutanoate</name>
        <dbReference type="ChEBI" id="CHEBI:11851"/>
    </ligand>
</feature>
<gene>
    <name evidence="7" type="primary">panB</name>
    <name evidence="12" type="ORF">EV659_101322</name>
</gene>
<evidence type="ECO:0000256" key="6">
    <source>
        <dbReference type="ARBA" id="ARBA00056497"/>
    </source>
</evidence>
<dbReference type="GO" id="GO:0015940">
    <property type="term" value="P:pantothenate biosynthetic process"/>
    <property type="evidence" value="ECO:0007669"/>
    <property type="project" value="UniProtKB-UniRule"/>
</dbReference>
<evidence type="ECO:0000256" key="4">
    <source>
        <dbReference type="ARBA" id="ARBA00022655"/>
    </source>
</evidence>
<comment type="subunit">
    <text evidence="3 7">Homodecamer; pentamer of dimers.</text>
</comment>
<feature type="binding site" evidence="7 9">
    <location>
        <begin position="74"/>
        <end position="75"/>
    </location>
    <ligand>
        <name>3-methyl-2-oxobutanoate</name>
        <dbReference type="ChEBI" id="CHEBI:11851"/>
    </ligand>
</feature>
<dbReference type="FunCoup" id="A0A4R2PTR6">
    <property type="interactions" value="454"/>
</dbReference>
<dbReference type="UniPathway" id="UPA00028">
    <property type="reaction ID" value="UER00003"/>
</dbReference>
<dbReference type="PIRSF" id="PIRSF000388">
    <property type="entry name" value="Pantoate_hydroxy_MeTrfase"/>
    <property type="match status" value="1"/>
</dbReference>
<feature type="region of interest" description="Disordered" evidence="11">
    <location>
        <begin position="1"/>
        <end position="39"/>
    </location>
</feature>
<evidence type="ECO:0000313" key="12">
    <source>
        <dbReference type="EMBL" id="TCP38418.1"/>
    </source>
</evidence>
<reference evidence="12 13" key="1">
    <citation type="submission" date="2019-03" db="EMBL/GenBank/DDBJ databases">
        <title>Genomic Encyclopedia of Type Strains, Phase IV (KMG-IV): sequencing the most valuable type-strain genomes for metagenomic binning, comparative biology and taxonomic classification.</title>
        <authorList>
            <person name="Goeker M."/>
        </authorList>
    </citation>
    <scope>NUCLEOTIDE SEQUENCE [LARGE SCALE GENOMIC DNA]</scope>
    <source>
        <strain evidence="12 13">DSM 2132</strain>
    </source>
</reference>
<protein>
    <recommendedName>
        <fullName evidence="7">3-methyl-2-oxobutanoate hydroxymethyltransferase</fullName>
        <ecNumber evidence="7">2.1.2.11</ecNumber>
    </recommendedName>
    <alternativeName>
        <fullName evidence="7">Ketopantoate hydroxymethyltransferase</fullName>
        <shortName evidence="7">KPHMT</shortName>
    </alternativeName>
</protein>
<comment type="subcellular location">
    <subcellularLocation>
        <location evidence="7">Cytoplasm</location>
    </subcellularLocation>
</comment>
<feature type="active site" description="Proton acceptor" evidence="7 8">
    <location>
        <position position="212"/>
    </location>
</feature>
<dbReference type="InParanoid" id="A0A4R2PTR6"/>
<evidence type="ECO:0000313" key="13">
    <source>
        <dbReference type="Proteomes" id="UP000295399"/>
    </source>
</evidence>
<proteinExistence type="inferred from homology"/>
<evidence type="ECO:0000256" key="2">
    <source>
        <dbReference type="ARBA" id="ARBA00008676"/>
    </source>
</evidence>
<dbReference type="Pfam" id="PF02548">
    <property type="entry name" value="Pantoate_transf"/>
    <property type="match status" value="1"/>
</dbReference>
<dbReference type="EMBL" id="SLXO01000001">
    <property type="protein sequence ID" value="TCP38418.1"/>
    <property type="molecule type" value="Genomic_DNA"/>
</dbReference>
<comment type="similarity">
    <text evidence="2 7">Belongs to the PanB family.</text>
</comment>
<evidence type="ECO:0000256" key="9">
    <source>
        <dbReference type="PIRSR" id="PIRSR000388-2"/>
    </source>
</evidence>
<feature type="binding site" evidence="7 10">
    <location>
        <position position="74"/>
    </location>
    <ligand>
        <name>Mg(2+)</name>
        <dbReference type="ChEBI" id="CHEBI:18420"/>
    </ligand>
</feature>
<dbReference type="GO" id="GO:0000287">
    <property type="term" value="F:magnesium ion binding"/>
    <property type="evidence" value="ECO:0007669"/>
    <property type="project" value="TreeGrafter"/>
</dbReference>
<dbReference type="FunFam" id="3.20.20.60:FF:000003">
    <property type="entry name" value="3-methyl-2-oxobutanoate hydroxymethyltransferase"/>
    <property type="match status" value="1"/>
</dbReference>
<evidence type="ECO:0000256" key="5">
    <source>
        <dbReference type="ARBA" id="ARBA00022679"/>
    </source>
</evidence>
<dbReference type="Proteomes" id="UP000295399">
    <property type="component" value="Unassembled WGS sequence"/>
</dbReference>
<comment type="function">
    <text evidence="6 7">Catalyzes the reversible reaction in which hydroxymethyl group from 5,10-methylenetetrahydrofolate is transferred onto alpha-ketoisovalerate to form ketopantoate.</text>
</comment>
<dbReference type="NCBIfam" id="NF001452">
    <property type="entry name" value="PRK00311.1"/>
    <property type="match status" value="1"/>
</dbReference>
<dbReference type="OrthoDB" id="9781789at2"/>
<dbReference type="GO" id="GO:0005737">
    <property type="term" value="C:cytoplasm"/>
    <property type="evidence" value="ECO:0007669"/>
    <property type="project" value="UniProtKB-SubCell"/>
</dbReference>
<keyword evidence="4 7" id="KW-0566">Pantothenate biosynthesis</keyword>
<dbReference type="PANTHER" id="PTHR20881:SF0">
    <property type="entry name" value="3-METHYL-2-OXOBUTANOATE HYDROXYMETHYLTRANSFERASE"/>
    <property type="match status" value="1"/>
</dbReference>
<dbReference type="PANTHER" id="PTHR20881">
    <property type="entry name" value="3-METHYL-2-OXOBUTANOATE HYDROXYMETHYLTRANSFERASE"/>
    <property type="match status" value="1"/>
</dbReference>
<dbReference type="InterPro" id="IPR040442">
    <property type="entry name" value="Pyrv_kinase-like_dom_sf"/>
</dbReference>
<dbReference type="GO" id="GO:0008168">
    <property type="term" value="F:methyltransferase activity"/>
    <property type="evidence" value="ECO:0007669"/>
    <property type="project" value="UniProtKB-KW"/>
</dbReference>
<name>A0A4R2PTR6_RHOSA</name>
<feature type="binding site" evidence="7 10">
    <location>
        <position position="113"/>
    </location>
    <ligand>
        <name>Mg(2+)</name>
        <dbReference type="ChEBI" id="CHEBI:18420"/>
    </ligand>
</feature>
<sequence length="302" mass="32026">MSRHAPSPDAAAKDGSEGGGPTKDTNPPAASKPRMTVPRFRARKRGEPLVCLTAYTYPMARLLDPLCDLLLVGDSLAMVVHGLDSTVPLDLDLLLAHARAVRRGAETALMVVDLPFGSYEASPTQAFETACRVMKETGAQAVKLEGGTAQAATVRFLVDRGIPVMGHVGLRPQSVHLYGGYGAHGRNREDWQPIIDDAYAVADAGAFGVVVEGVAEPLAREITEALAVPVIGIGASAACDGQVLVIDDMLGMFDRAPKFVKRYAALGDEITRAVSAYAEDVRARRFPGPDQTYGLKDDGGRS</sequence>
<feature type="binding site" evidence="7 10">
    <location>
        <position position="145"/>
    </location>
    <ligand>
        <name>Mg(2+)</name>
        <dbReference type="ChEBI" id="CHEBI:18420"/>
    </ligand>
</feature>
<dbReference type="GO" id="GO:0003864">
    <property type="term" value="F:3-methyl-2-oxobutanoate hydroxymethyltransferase activity"/>
    <property type="evidence" value="ECO:0007669"/>
    <property type="project" value="UniProtKB-UniRule"/>
</dbReference>
<evidence type="ECO:0000256" key="8">
    <source>
        <dbReference type="PIRSR" id="PIRSR000388-1"/>
    </source>
</evidence>
<organism evidence="12 13">
    <name type="scientific">Rhodothalassium salexigens DSM 2132</name>
    <dbReference type="NCBI Taxonomy" id="1188247"/>
    <lineage>
        <taxon>Bacteria</taxon>
        <taxon>Pseudomonadati</taxon>
        <taxon>Pseudomonadota</taxon>
        <taxon>Alphaproteobacteria</taxon>
        <taxon>Rhodothalassiales</taxon>
        <taxon>Rhodothalassiaceae</taxon>
        <taxon>Rhodothalassium</taxon>
    </lineage>
</organism>
<evidence type="ECO:0000256" key="1">
    <source>
        <dbReference type="ARBA" id="ARBA00005033"/>
    </source>
</evidence>
<keyword evidence="12" id="KW-0489">Methyltransferase</keyword>
<keyword evidence="13" id="KW-1185">Reference proteome</keyword>
<comment type="cofactor">
    <cofactor evidence="7 10">
        <name>Mg(2+)</name>
        <dbReference type="ChEBI" id="CHEBI:18420"/>
    </cofactor>
    <text evidence="7 10">Binds 1 Mg(2+) ion per subunit.</text>
</comment>
<keyword evidence="7 10" id="KW-0460">Magnesium</keyword>
<comment type="caution">
    <text evidence="12">The sequence shown here is derived from an EMBL/GenBank/DDBJ whole genome shotgun (WGS) entry which is preliminary data.</text>
</comment>
<dbReference type="InterPro" id="IPR003700">
    <property type="entry name" value="Pantoate_hydroxy_MeTrfase"/>
</dbReference>
<comment type="catalytic activity">
    <reaction evidence="7">
        <text>(6R)-5,10-methylene-5,6,7,8-tetrahydrofolate + 3-methyl-2-oxobutanoate + H2O = 2-dehydropantoate + (6S)-5,6,7,8-tetrahydrofolate</text>
        <dbReference type="Rhea" id="RHEA:11824"/>
        <dbReference type="ChEBI" id="CHEBI:11561"/>
        <dbReference type="ChEBI" id="CHEBI:11851"/>
        <dbReference type="ChEBI" id="CHEBI:15377"/>
        <dbReference type="ChEBI" id="CHEBI:15636"/>
        <dbReference type="ChEBI" id="CHEBI:57453"/>
        <dbReference type="EC" id="2.1.2.11"/>
    </reaction>
</comment>
<keyword evidence="7 10" id="KW-0479">Metal-binding</keyword>
<dbReference type="GO" id="GO:0032259">
    <property type="term" value="P:methylation"/>
    <property type="evidence" value="ECO:0007669"/>
    <property type="project" value="UniProtKB-KW"/>
</dbReference>
<dbReference type="CDD" id="cd06557">
    <property type="entry name" value="KPHMT-like"/>
    <property type="match status" value="1"/>
</dbReference>